<dbReference type="AlphaFoldDB" id="A0A329LUT4"/>
<accession>A0A329LUT4</accession>
<name>A0A329LUT4_9BACL</name>
<comment type="caution">
    <text evidence="1">The sequence shown here is derived from an EMBL/GenBank/DDBJ whole genome shotgun (WGS) entry which is preliminary data.</text>
</comment>
<reference evidence="1 2" key="1">
    <citation type="journal article" date="2009" name="Int. J. Syst. Evol. Microbiol.">
        <title>Paenibacillus contaminans sp. nov., isolated from a contaminated laboratory plate.</title>
        <authorList>
            <person name="Chou J.H."/>
            <person name="Lee J.H."/>
            <person name="Lin M.C."/>
            <person name="Chang P.S."/>
            <person name="Arun A.B."/>
            <person name="Young C.C."/>
            <person name="Chen W.M."/>
        </authorList>
    </citation>
    <scope>NUCLEOTIDE SEQUENCE [LARGE SCALE GENOMIC DNA]</scope>
    <source>
        <strain evidence="1 2">CKOBP-6</strain>
    </source>
</reference>
<evidence type="ECO:0000313" key="1">
    <source>
        <dbReference type="EMBL" id="RAV10920.1"/>
    </source>
</evidence>
<dbReference type="Proteomes" id="UP000250369">
    <property type="component" value="Unassembled WGS sequence"/>
</dbReference>
<evidence type="ECO:0000313" key="2">
    <source>
        <dbReference type="Proteomes" id="UP000250369"/>
    </source>
</evidence>
<proteinExistence type="predicted"/>
<protein>
    <submittedName>
        <fullName evidence="1">Uncharacterized protein</fullName>
    </submittedName>
</protein>
<keyword evidence="2" id="KW-1185">Reference proteome</keyword>
<gene>
    <name evidence="1" type="ORF">DQG23_37020</name>
</gene>
<sequence>MLGMLRDVRYAKGCKAFDRVTDSPRHQSKNFRDLQVTSIPLMTCVYWRNSEEKFTVHKANLTIPRQKNVFWRANEAIATISELNEIDSVVCLTNGRERAFYRWNSEDSLMNNKVFCIMRTVQA</sequence>
<organism evidence="1 2">
    <name type="scientific">Paenibacillus contaminans</name>
    <dbReference type="NCBI Taxonomy" id="450362"/>
    <lineage>
        <taxon>Bacteria</taxon>
        <taxon>Bacillati</taxon>
        <taxon>Bacillota</taxon>
        <taxon>Bacilli</taxon>
        <taxon>Bacillales</taxon>
        <taxon>Paenibacillaceae</taxon>
        <taxon>Paenibacillus</taxon>
    </lineage>
</organism>
<dbReference type="EMBL" id="QMFB01000040">
    <property type="protein sequence ID" value="RAV10920.1"/>
    <property type="molecule type" value="Genomic_DNA"/>
</dbReference>